<sequence length="562" mass="61924">MNIGIGGFNAFVHDHASLCSREGEVSLDNGPEGTQPYQIGSYAANSGHGAGHTDNARRSCPSKPVVANTATTTKSAGAARAPLRCRLHLGSLPGSTLLQSRAANGLVASGSRGCSNNNNNTSSPICQTPMLENPNVNPLFESVRQSMGLNSNITEEISVRYPAGMNAEKVKQVSGRLPQWLSQAVQELHGKTMLANLFQKIEKSEKKRLALLMLPEAMRVGQPVTHSLCAGLEKGLKNRYSNVWPFDQTRIKLQTSARKDKDDYINASLLRPSSISKSYIATQAPLPSTIPDFWQMVDEQESSVIVMLTREQEMGRIKCHQYWPTALEPVLDFGRQKVEFVREWQPNPAMDTVLVRQLRLYSIQEENMEAKSKPEGRLITQIQYTGWPDLGVPETPLQVLEVIRLANEHNKSKTTSKQAGPMVVHCSAGCGRTGAFCVIDTILSEFHEQLEAIQGREEAVPPKNGEQVEQAREKDLVFALVDTIRDQRLSMVQTLRQYVFCYEAILWHLMISHLKIEGVTGLSGLDRLASLNDTSRQGAGSSCGSVDASRKTSADNEFSFFG</sequence>
<dbReference type="PROSITE" id="PS50056">
    <property type="entry name" value="TYR_PHOSPHATASE_2"/>
    <property type="match status" value="1"/>
</dbReference>
<evidence type="ECO:0000259" key="4">
    <source>
        <dbReference type="PROSITE" id="PS50056"/>
    </source>
</evidence>
<dbReference type="PRINTS" id="PR00700">
    <property type="entry name" value="PRTYPHPHTASE"/>
</dbReference>
<organism evidence="5 6">
    <name type="scientific">Lunasporangiospora selenospora</name>
    <dbReference type="NCBI Taxonomy" id="979761"/>
    <lineage>
        <taxon>Eukaryota</taxon>
        <taxon>Fungi</taxon>
        <taxon>Fungi incertae sedis</taxon>
        <taxon>Mucoromycota</taxon>
        <taxon>Mortierellomycotina</taxon>
        <taxon>Mortierellomycetes</taxon>
        <taxon>Mortierellales</taxon>
        <taxon>Mortierellaceae</taxon>
        <taxon>Lunasporangiospora</taxon>
    </lineage>
</organism>
<dbReference type="PANTHER" id="PTHR19134">
    <property type="entry name" value="RECEPTOR-TYPE TYROSINE-PROTEIN PHOSPHATASE"/>
    <property type="match status" value="1"/>
</dbReference>
<dbReference type="Pfam" id="PF00102">
    <property type="entry name" value="Y_phosphatase"/>
    <property type="match status" value="1"/>
</dbReference>
<dbReference type="InterPro" id="IPR000242">
    <property type="entry name" value="PTP_cat"/>
</dbReference>
<feature type="domain" description="Tyrosine-protein phosphatase" evidence="3">
    <location>
        <begin position="237"/>
        <end position="508"/>
    </location>
</feature>
<dbReference type="PANTHER" id="PTHR19134:SF561">
    <property type="entry name" value="PROTEIN TYROSINE PHOSPHATASE 36E, ISOFORM A"/>
    <property type="match status" value="1"/>
</dbReference>
<dbReference type="SMART" id="SM00404">
    <property type="entry name" value="PTPc_motif"/>
    <property type="match status" value="1"/>
</dbReference>
<dbReference type="OrthoDB" id="6058203at2759"/>
<name>A0A9P6FKW0_9FUNG</name>
<evidence type="ECO:0008006" key="7">
    <source>
        <dbReference type="Google" id="ProtNLM"/>
    </source>
</evidence>
<comment type="caution">
    <text evidence="5">The sequence shown here is derived from an EMBL/GenBank/DDBJ whole genome shotgun (WGS) entry which is preliminary data.</text>
</comment>
<dbReference type="Proteomes" id="UP000780801">
    <property type="component" value="Unassembled WGS sequence"/>
</dbReference>
<reference evidence="5" key="1">
    <citation type="journal article" date="2020" name="Fungal Divers.">
        <title>Resolving the Mortierellaceae phylogeny through synthesis of multi-gene phylogenetics and phylogenomics.</title>
        <authorList>
            <person name="Vandepol N."/>
            <person name="Liber J."/>
            <person name="Desiro A."/>
            <person name="Na H."/>
            <person name="Kennedy M."/>
            <person name="Barry K."/>
            <person name="Grigoriev I.V."/>
            <person name="Miller A.N."/>
            <person name="O'Donnell K."/>
            <person name="Stajich J.E."/>
            <person name="Bonito G."/>
        </authorList>
    </citation>
    <scope>NUCLEOTIDE SEQUENCE</scope>
    <source>
        <strain evidence="5">KOD1015</strain>
    </source>
</reference>
<dbReference type="PROSITE" id="PS00383">
    <property type="entry name" value="TYR_PHOSPHATASE_1"/>
    <property type="match status" value="1"/>
</dbReference>
<evidence type="ECO:0000313" key="6">
    <source>
        <dbReference type="Proteomes" id="UP000780801"/>
    </source>
</evidence>
<keyword evidence="6" id="KW-1185">Reference proteome</keyword>
<proteinExistence type="inferred from homology"/>
<evidence type="ECO:0000313" key="5">
    <source>
        <dbReference type="EMBL" id="KAF9577327.1"/>
    </source>
</evidence>
<dbReference type="InterPro" id="IPR050348">
    <property type="entry name" value="Protein-Tyr_Phosphatase"/>
</dbReference>
<feature type="region of interest" description="Disordered" evidence="2">
    <location>
        <begin position="44"/>
        <end position="63"/>
    </location>
</feature>
<protein>
    <recommendedName>
        <fullName evidence="7">Protein tyrosine phosphatase</fullName>
    </recommendedName>
</protein>
<dbReference type="PROSITE" id="PS50055">
    <property type="entry name" value="TYR_PHOSPHATASE_PTP"/>
    <property type="match status" value="1"/>
</dbReference>
<dbReference type="InterPro" id="IPR000387">
    <property type="entry name" value="Tyr_Pase_dom"/>
</dbReference>
<evidence type="ECO:0000259" key="3">
    <source>
        <dbReference type="PROSITE" id="PS50055"/>
    </source>
</evidence>
<dbReference type="InterPro" id="IPR016130">
    <property type="entry name" value="Tyr_Pase_AS"/>
</dbReference>
<dbReference type="SMART" id="SM00194">
    <property type="entry name" value="PTPc"/>
    <property type="match status" value="1"/>
</dbReference>
<dbReference type="SUPFAM" id="SSF52799">
    <property type="entry name" value="(Phosphotyrosine protein) phosphatases II"/>
    <property type="match status" value="1"/>
</dbReference>
<dbReference type="AlphaFoldDB" id="A0A9P6FKW0"/>
<dbReference type="Gene3D" id="3.90.190.10">
    <property type="entry name" value="Protein tyrosine phosphatase superfamily"/>
    <property type="match status" value="1"/>
</dbReference>
<evidence type="ECO:0000256" key="2">
    <source>
        <dbReference type="SAM" id="MobiDB-lite"/>
    </source>
</evidence>
<comment type="similarity">
    <text evidence="1">Belongs to the protein-tyrosine phosphatase family. Non-receptor class subfamily.</text>
</comment>
<dbReference type="InterPro" id="IPR003595">
    <property type="entry name" value="Tyr_Pase_cat"/>
</dbReference>
<dbReference type="InterPro" id="IPR029021">
    <property type="entry name" value="Prot-tyrosine_phosphatase-like"/>
</dbReference>
<dbReference type="GO" id="GO:0004725">
    <property type="term" value="F:protein tyrosine phosphatase activity"/>
    <property type="evidence" value="ECO:0007669"/>
    <property type="project" value="InterPro"/>
</dbReference>
<evidence type="ECO:0000256" key="1">
    <source>
        <dbReference type="ARBA" id="ARBA00009649"/>
    </source>
</evidence>
<dbReference type="CDD" id="cd18533">
    <property type="entry name" value="PTP_fungal"/>
    <property type="match status" value="1"/>
</dbReference>
<feature type="domain" description="Tyrosine specific protein phosphatases" evidence="4">
    <location>
        <begin position="397"/>
        <end position="499"/>
    </location>
</feature>
<gene>
    <name evidence="5" type="ORF">BGW38_007518</name>
</gene>
<dbReference type="EMBL" id="JAABOA010004978">
    <property type="protein sequence ID" value="KAF9577327.1"/>
    <property type="molecule type" value="Genomic_DNA"/>
</dbReference>
<accession>A0A9P6FKW0</accession>